<feature type="domain" description="Laminin G" evidence="3">
    <location>
        <begin position="329"/>
        <end position="431"/>
    </location>
</feature>
<dbReference type="Gene3D" id="2.60.120.200">
    <property type="match status" value="1"/>
</dbReference>
<evidence type="ECO:0000256" key="2">
    <source>
        <dbReference type="SAM" id="MobiDB-lite"/>
    </source>
</evidence>
<dbReference type="InterPro" id="IPR001791">
    <property type="entry name" value="Laminin_G"/>
</dbReference>
<evidence type="ECO:0000313" key="4">
    <source>
        <dbReference type="EMBL" id="NXG57031.1"/>
    </source>
</evidence>
<feature type="non-terminal residue" evidence="4">
    <location>
        <position position="1"/>
    </location>
</feature>
<dbReference type="SUPFAM" id="SSF49899">
    <property type="entry name" value="Concanavalin A-like lectins/glucanases"/>
    <property type="match status" value="1"/>
</dbReference>
<dbReference type="CDD" id="cd00110">
    <property type="entry name" value="LamG"/>
    <property type="match status" value="1"/>
</dbReference>
<dbReference type="Pfam" id="PF02210">
    <property type="entry name" value="Laminin_G_2"/>
    <property type="match status" value="1"/>
</dbReference>
<gene>
    <name evidence="4" type="primary">Nrxn2</name>
    <name evidence="4" type="ORF">HEMCOM_R15008</name>
</gene>
<dbReference type="AlphaFoldDB" id="A0A7K9CWM4"/>
<evidence type="ECO:0000256" key="1">
    <source>
        <dbReference type="PROSITE-ProRule" id="PRU00122"/>
    </source>
</evidence>
<keyword evidence="5" id="KW-1185">Reference proteome</keyword>
<name>A0A7K9CWM4_9AVES</name>
<evidence type="ECO:0000313" key="5">
    <source>
        <dbReference type="Proteomes" id="UP000518305"/>
    </source>
</evidence>
<comment type="caution">
    <text evidence="1">Lacks conserved residue(s) required for the propagation of feature annotation.</text>
</comment>
<dbReference type="PROSITE" id="PS50025">
    <property type="entry name" value="LAM_G_DOMAIN"/>
    <property type="match status" value="1"/>
</dbReference>
<sequence length="431" mass="45779">VAKEGSTGHQDSQDHPKTKGHMGHQDSMGHQGSEGHQDVVGNEGSQDHPETKGHQGSVDHQGSMTNQDFTANQDFTGHQASMATQGFQDHPKPDVPKGFMIWFHLKLHQGSPGCQDSLEAKVNQGPTTPQVHRGSKTHLETKVHQSPMALLDLKVPESSVANQGSVANQDLVGNQGQLETKVNQGPTTPQVHRGSKTHLETKVHQSPMALLDLKVPESSVANQGSVANQDLVGNQGQLETKVIRGPEASLVLKVQQASVSNQASKDPPELKVIIPGLKVPQDSVSSHLPLSNQATPSLPCPHVPLGAHLGLVLVTLGSLLLPGTWGGSALEFGGAPGQWARYPRWAPGPGTQLSFSLKTNISRGLLLYLDDGGNCDFLELLVAQGRLRLRFGIACAEPATLPPPPGVNDGRWHRVVVTCVGREATLGLDGA</sequence>
<feature type="region of interest" description="Disordered" evidence="2">
    <location>
        <begin position="1"/>
        <end position="70"/>
    </location>
</feature>
<dbReference type="Proteomes" id="UP000518305">
    <property type="component" value="Unassembled WGS sequence"/>
</dbReference>
<dbReference type="InterPro" id="IPR013320">
    <property type="entry name" value="ConA-like_dom_sf"/>
</dbReference>
<accession>A0A7K9CWM4</accession>
<organism evidence="4 5">
    <name type="scientific">Hemiprocne comata</name>
    <dbReference type="NCBI Taxonomy" id="243314"/>
    <lineage>
        <taxon>Eukaryota</taxon>
        <taxon>Metazoa</taxon>
        <taxon>Chordata</taxon>
        <taxon>Craniata</taxon>
        <taxon>Vertebrata</taxon>
        <taxon>Euteleostomi</taxon>
        <taxon>Archelosauria</taxon>
        <taxon>Archosauria</taxon>
        <taxon>Dinosauria</taxon>
        <taxon>Saurischia</taxon>
        <taxon>Theropoda</taxon>
        <taxon>Coelurosauria</taxon>
        <taxon>Aves</taxon>
        <taxon>Neognathae</taxon>
        <taxon>Neoaves</taxon>
        <taxon>Strisores</taxon>
        <taxon>Apodiformes</taxon>
        <taxon>Apodidae</taxon>
        <taxon>Hemiprocninae</taxon>
        <taxon>Hemiprocne</taxon>
    </lineage>
</organism>
<comment type="caution">
    <text evidence="4">The sequence shown here is derived from an EMBL/GenBank/DDBJ whole genome shotgun (WGS) entry which is preliminary data.</text>
</comment>
<protein>
    <submittedName>
        <fullName evidence="4">NRX2A protein</fullName>
    </submittedName>
</protein>
<evidence type="ECO:0000259" key="3">
    <source>
        <dbReference type="PROSITE" id="PS50025"/>
    </source>
</evidence>
<dbReference type="OrthoDB" id="6275838at2759"/>
<feature type="non-terminal residue" evidence="4">
    <location>
        <position position="431"/>
    </location>
</feature>
<reference evidence="4 5" key="1">
    <citation type="submission" date="2019-09" db="EMBL/GenBank/DDBJ databases">
        <title>Bird 10,000 Genomes (B10K) Project - Family phase.</title>
        <authorList>
            <person name="Zhang G."/>
        </authorList>
    </citation>
    <scope>NUCLEOTIDE SEQUENCE [LARGE SCALE GENOMIC DNA]</scope>
    <source>
        <strain evidence="4">B10K-DU-001-23</strain>
        <tissue evidence="4">Muscle</tissue>
    </source>
</reference>
<feature type="compositionally biased region" description="Polar residues" evidence="2">
    <location>
        <begin position="58"/>
        <end position="70"/>
    </location>
</feature>
<dbReference type="EMBL" id="VWZJ01003014">
    <property type="protein sequence ID" value="NXG57031.1"/>
    <property type="molecule type" value="Genomic_DNA"/>
</dbReference>
<proteinExistence type="predicted"/>